<gene>
    <name evidence="2" type="ORF">BDFB_004335</name>
</gene>
<evidence type="ECO:0000313" key="2">
    <source>
        <dbReference type="EMBL" id="RZC32616.1"/>
    </source>
</evidence>
<comment type="caution">
    <text evidence="2">The sequence shown here is derived from an EMBL/GenBank/DDBJ whole genome shotgun (WGS) entry which is preliminary data.</text>
</comment>
<feature type="region of interest" description="Disordered" evidence="1">
    <location>
        <begin position="1"/>
        <end position="21"/>
    </location>
</feature>
<evidence type="ECO:0000313" key="3">
    <source>
        <dbReference type="Proteomes" id="UP000292052"/>
    </source>
</evidence>
<protein>
    <submittedName>
        <fullName evidence="2">Uncharacterized protein</fullName>
    </submittedName>
</protein>
<dbReference type="EMBL" id="QDEB01095841">
    <property type="protein sequence ID" value="RZC32616.1"/>
    <property type="molecule type" value="Genomic_DNA"/>
</dbReference>
<name>A0A482VJ23_ASBVE</name>
<keyword evidence="3" id="KW-1185">Reference proteome</keyword>
<sequence length="99" mass="11647">MPLQKTLTATRQHESNKTTADIPTVRGSILRRIYIHPGTFGQDRKLRAVSERTRSIEHSKFPNKSLQINTIKRYDSALYIRQCRIHFLLTIVRFVISYF</sequence>
<reference evidence="2 3" key="1">
    <citation type="submission" date="2017-03" db="EMBL/GenBank/DDBJ databases">
        <title>Genome of the blue death feigning beetle - Asbolus verrucosus.</title>
        <authorList>
            <person name="Rider S.D."/>
        </authorList>
    </citation>
    <scope>NUCLEOTIDE SEQUENCE [LARGE SCALE GENOMIC DNA]</scope>
    <source>
        <strain evidence="2">Butters</strain>
        <tissue evidence="2">Head and leg muscle</tissue>
    </source>
</reference>
<organism evidence="2 3">
    <name type="scientific">Asbolus verrucosus</name>
    <name type="common">Desert ironclad beetle</name>
    <dbReference type="NCBI Taxonomy" id="1661398"/>
    <lineage>
        <taxon>Eukaryota</taxon>
        <taxon>Metazoa</taxon>
        <taxon>Ecdysozoa</taxon>
        <taxon>Arthropoda</taxon>
        <taxon>Hexapoda</taxon>
        <taxon>Insecta</taxon>
        <taxon>Pterygota</taxon>
        <taxon>Neoptera</taxon>
        <taxon>Endopterygota</taxon>
        <taxon>Coleoptera</taxon>
        <taxon>Polyphaga</taxon>
        <taxon>Cucujiformia</taxon>
        <taxon>Tenebrionidae</taxon>
        <taxon>Pimeliinae</taxon>
        <taxon>Asbolus</taxon>
    </lineage>
</organism>
<evidence type="ECO:0000256" key="1">
    <source>
        <dbReference type="SAM" id="MobiDB-lite"/>
    </source>
</evidence>
<dbReference type="Proteomes" id="UP000292052">
    <property type="component" value="Unassembled WGS sequence"/>
</dbReference>
<proteinExistence type="predicted"/>
<accession>A0A482VJ23</accession>
<feature type="compositionally biased region" description="Polar residues" evidence="1">
    <location>
        <begin position="1"/>
        <end position="10"/>
    </location>
</feature>
<dbReference type="AlphaFoldDB" id="A0A482VJ23"/>